<evidence type="ECO:0000256" key="1">
    <source>
        <dbReference type="SAM" id="Phobius"/>
    </source>
</evidence>
<dbReference type="AlphaFoldDB" id="A0A7S7SLA8"/>
<keyword evidence="1" id="KW-0472">Membrane</keyword>
<evidence type="ECO:0000313" key="2">
    <source>
        <dbReference type="EMBL" id="QOY88628.1"/>
    </source>
</evidence>
<organism evidence="2 3">
    <name type="scientific">Paludibaculum fermentans</name>
    <dbReference type="NCBI Taxonomy" id="1473598"/>
    <lineage>
        <taxon>Bacteria</taxon>
        <taxon>Pseudomonadati</taxon>
        <taxon>Acidobacteriota</taxon>
        <taxon>Terriglobia</taxon>
        <taxon>Bryobacterales</taxon>
        <taxon>Bryobacteraceae</taxon>
        <taxon>Paludibaculum</taxon>
    </lineage>
</organism>
<protein>
    <recommendedName>
        <fullName evidence="4">Glycine zipper 2TM domain-containing protein</fullName>
    </recommendedName>
</protein>
<keyword evidence="1" id="KW-1133">Transmembrane helix</keyword>
<name>A0A7S7SLA8_PALFE</name>
<sequence>MKLGSWVKSNIEYGRDLVESGLEGASTVRKASFRDDEIAGEFSRAAEESLLPTLLGICIGAAAGYITDDRKSKRGALIGGVVGGAIGFTGGLAWGSRRVTGALAGGAIKKINAARDEHWLEKHPVVYG</sequence>
<accession>A0A7S7SLA8</accession>
<keyword evidence="3" id="KW-1185">Reference proteome</keyword>
<evidence type="ECO:0000313" key="3">
    <source>
        <dbReference type="Proteomes" id="UP000593892"/>
    </source>
</evidence>
<feature type="transmembrane region" description="Helical" evidence="1">
    <location>
        <begin position="75"/>
        <end position="94"/>
    </location>
</feature>
<reference evidence="2 3" key="1">
    <citation type="submission" date="2020-10" db="EMBL/GenBank/DDBJ databases">
        <title>Complete genome sequence of Paludibaculum fermentans P105T, a facultatively anaerobic acidobacterium capable of dissimilatory Fe(III) reduction.</title>
        <authorList>
            <person name="Dedysh S.N."/>
            <person name="Beletsky A.V."/>
            <person name="Kulichevskaya I.S."/>
            <person name="Mardanov A.V."/>
            <person name="Ravin N.V."/>
        </authorList>
    </citation>
    <scope>NUCLEOTIDE SEQUENCE [LARGE SCALE GENOMIC DNA]</scope>
    <source>
        <strain evidence="2 3">P105</strain>
    </source>
</reference>
<gene>
    <name evidence="2" type="ORF">IRI77_01310</name>
</gene>
<evidence type="ECO:0008006" key="4">
    <source>
        <dbReference type="Google" id="ProtNLM"/>
    </source>
</evidence>
<proteinExistence type="predicted"/>
<dbReference type="EMBL" id="CP063849">
    <property type="protein sequence ID" value="QOY88628.1"/>
    <property type="molecule type" value="Genomic_DNA"/>
</dbReference>
<dbReference type="KEGG" id="pfer:IRI77_01310"/>
<dbReference type="Proteomes" id="UP000593892">
    <property type="component" value="Chromosome"/>
</dbReference>
<dbReference type="RefSeq" id="WP_194450290.1">
    <property type="nucleotide sequence ID" value="NZ_CP063849.1"/>
</dbReference>
<keyword evidence="1" id="KW-0812">Transmembrane</keyword>